<evidence type="ECO:0000256" key="3">
    <source>
        <dbReference type="ARBA" id="ARBA00022989"/>
    </source>
</evidence>
<keyword evidence="2 5" id="KW-0812">Transmembrane</keyword>
<feature type="transmembrane region" description="Helical" evidence="5">
    <location>
        <begin position="145"/>
        <end position="174"/>
    </location>
</feature>
<dbReference type="GO" id="GO:0005886">
    <property type="term" value="C:plasma membrane"/>
    <property type="evidence" value="ECO:0007669"/>
    <property type="project" value="UniProtKB-SubCell"/>
</dbReference>
<organism evidence="6 7">
    <name type="scientific">Alcaligenes faecalis</name>
    <dbReference type="NCBI Taxonomy" id="511"/>
    <lineage>
        <taxon>Bacteria</taxon>
        <taxon>Pseudomonadati</taxon>
        <taxon>Pseudomonadota</taxon>
        <taxon>Betaproteobacteria</taxon>
        <taxon>Burkholderiales</taxon>
        <taxon>Alcaligenaceae</taxon>
        <taxon>Alcaligenes</taxon>
    </lineage>
</organism>
<evidence type="ECO:0000256" key="1">
    <source>
        <dbReference type="ARBA" id="ARBA00004141"/>
    </source>
</evidence>
<keyword evidence="4 5" id="KW-0472">Membrane</keyword>
<feature type="transmembrane region" description="Helical" evidence="5">
    <location>
        <begin position="49"/>
        <end position="66"/>
    </location>
</feature>
<dbReference type="RefSeq" id="WP_086061736.1">
    <property type="nucleotide sequence ID" value="NZ_CP190004.1"/>
</dbReference>
<dbReference type="InterPro" id="IPR002781">
    <property type="entry name" value="TM_pro_TauE-like"/>
</dbReference>
<dbReference type="AlphaFoldDB" id="A0A2U2BJY1"/>
<feature type="transmembrane region" description="Helical" evidence="5">
    <location>
        <begin position="239"/>
        <end position="257"/>
    </location>
</feature>
<gene>
    <name evidence="6" type="ORF">DF183_06040</name>
</gene>
<dbReference type="PANTHER" id="PTHR43701:SF2">
    <property type="entry name" value="MEMBRANE TRANSPORTER PROTEIN YJNA-RELATED"/>
    <property type="match status" value="1"/>
</dbReference>
<feature type="transmembrane region" description="Helical" evidence="5">
    <location>
        <begin position="213"/>
        <end position="233"/>
    </location>
</feature>
<comment type="subcellular location">
    <subcellularLocation>
        <location evidence="5">Cell membrane</location>
        <topology evidence="5">Multi-pass membrane protein</topology>
    </subcellularLocation>
    <subcellularLocation>
        <location evidence="1">Membrane</location>
        <topology evidence="1">Multi-pass membrane protein</topology>
    </subcellularLocation>
</comment>
<sequence length="259" mass="27905">MTSIELILACLLGGALIGYTGGVLGIGGGLLAIPLLGLILGMDQQTAQGTALIMVVPAVLLTVRQYHRRNHIDFRRAALGAISSIIFTWLGARLALGMDAILLRRIYSIFVMAIALYYFDQSLGFSRRRRRSDKPRPDPESFGQLWYIAVGMMAGLAGGVFGVGGAVLVVPFLTSRMGYSQTGAQGLALSMIIPGTLVALATYAFHGQTTWQVGIPMAIGSLMLVPFGVRLAYRLPENRLKFIFACMLVLIMALLLVRA</sequence>
<evidence type="ECO:0000256" key="5">
    <source>
        <dbReference type="RuleBase" id="RU363041"/>
    </source>
</evidence>
<evidence type="ECO:0000256" key="4">
    <source>
        <dbReference type="ARBA" id="ARBA00023136"/>
    </source>
</evidence>
<evidence type="ECO:0000256" key="2">
    <source>
        <dbReference type="ARBA" id="ARBA00022692"/>
    </source>
</evidence>
<feature type="transmembrane region" description="Helical" evidence="5">
    <location>
        <begin position="78"/>
        <end position="96"/>
    </location>
</feature>
<evidence type="ECO:0000313" key="6">
    <source>
        <dbReference type="EMBL" id="PWE14292.1"/>
    </source>
</evidence>
<name>A0A2U2BJY1_ALCFA</name>
<keyword evidence="5" id="KW-1003">Cell membrane</keyword>
<dbReference type="EMBL" id="QEXO01000002">
    <property type="protein sequence ID" value="PWE14292.1"/>
    <property type="molecule type" value="Genomic_DNA"/>
</dbReference>
<comment type="caution">
    <text evidence="6">The sequence shown here is derived from an EMBL/GenBank/DDBJ whole genome shotgun (WGS) entry which is preliminary data.</text>
</comment>
<reference evidence="6 7" key="2">
    <citation type="submission" date="2018-05" db="EMBL/GenBank/DDBJ databases">
        <authorList>
            <person name="Lanie J.A."/>
            <person name="Ng W.-L."/>
            <person name="Kazmierczak K.M."/>
            <person name="Andrzejewski T.M."/>
            <person name="Davidsen T.M."/>
            <person name="Wayne K.J."/>
            <person name="Tettelin H."/>
            <person name="Glass J.I."/>
            <person name="Rusch D."/>
            <person name="Podicherti R."/>
            <person name="Tsui H.-C.T."/>
            <person name="Winkler M.E."/>
        </authorList>
    </citation>
    <scope>NUCLEOTIDE SEQUENCE [LARGE SCALE GENOMIC DNA]</scope>
    <source>
        <strain evidence="6 7">YBY</strain>
    </source>
</reference>
<dbReference type="InterPro" id="IPR051598">
    <property type="entry name" value="TSUP/Inactive_protease-like"/>
</dbReference>
<reference evidence="6 7" key="1">
    <citation type="submission" date="2018-05" db="EMBL/GenBank/DDBJ databases">
        <title>Genome Sequence of an Efficient Indole-Degrading Bacterium, Alcaligenes sp.YBY.</title>
        <authorList>
            <person name="Yang B."/>
        </authorList>
    </citation>
    <scope>NUCLEOTIDE SEQUENCE [LARGE SCALE GENOMIC DNA]</scope>
    <source>
        <strain evidence="6 7">YBY</strain>
    </source>
</reference>
<comment type="similarity">
    <text evidence="5">Belongs to the 4-toluene sulfonate uptake permease (TSUP) (TC 2.A.102) family.</text>
</comment>
<dbReference type="Pfam" id="PF01925">
    <property type="entry name" value="TauE"/>
    <property type="match status" value="1"/>
</dbReference>
<evidence type="ECO:0000313" key="7">
    <source>
        <dbReference type="Proteomes" id="UP000245216"/>
    </source>
</evidence>
<dbReference type="PANTHER" id="PTHR43701">
    <property type="entry name" value="MEMBRANE TRANSPORTER PROTEIN MJ0441-RELATED"/>
    <property type="match status" value="1"/>
</dbReference>
<feature type="transmembrane region" description="Helical" evidence="5">
    <location>
        <begin position="102"/>
        <end position="125"/>
    </location>
</feature>
<accession>A0A2U2BJY1</accession>
<dbReference type="STRING" id="511.UZ73_05005"/>
<dbReference type="Proteomes" id="UP000245216">
    <property type="component" value="Unassembled WGS sequence"/>
</dbReference>
<protein>
    <recommendedName>
        <fullName evidence="5">Probable membrane transporter protein</fullName>
    </recommendedName>
</protein>
<proteinExistence type="inferred from homology"/>
<feature type="transmembrane region" description="Helical" evidence="5">
    <location>
        <begin position="186"/>
        <end position="206"/>
    </location>
</feature>
<keyword evidence="3 5" id="KW-1133">Transmembrane helix</keyword>